<name>A0A1J5P712_9ZZZZ</name>
<dbReference type="InterPro" id="IPR050483">
    <property type="entry name" value="CoA-transferase_III_domain"/>
</dbReference>
<evidence type="ECO:0000313" key="2">
    <source>
        <dbReference type="EMBL" id="OIQ66998.1"/>
    </source>
</evidence>
<evidence type="ECO:0000256" key="1">
    <source>
        <dbReference type="ARBA" id="ARBA00022679"/>
    </source>
</evidence>
<reference evidence="2" key="1">
    <citation type="submission" date="2016-10" db="EMBL/GenBank/DDBJ databases">
        <title>Sequence of Gallionella enrichment culture.</title>
        <authorList>
            <person name="Poehlein A."/>
            <person name="Muehling M."/>
            <person name="Daniel R."/>
        </authorList>
    </citation>
    <scope>NUCLEOTIDE SEQUENCE</scope>
</reference>
<dbReference type="InterPro" id="IPR003673">
    <property type="entry name" value="CoA-Trfase_fam_III"/>
</dbReference>
<gene>
    <name evidence="2" type="primary">frc_15</name>
    <name evidence="2" type="ORF">GALL_514290</name>
</gene>
<dbReference type="InterPro" id="IPR023606">
    <property type="entry name" value="CoA-Trfase_III_dom_1_sf"/>
</dbReference>
<organism evidence="2">
    <name type="scientific">mine drainage metagenome</name>
    <dbReference type="NCBI Taxonomy" id="410659"/>
    <lineage>
        <taxon>unclassified sequences</taxon>
        <taxon>metagenomes</taxon>
        <taxon>ecological metagenomes</taxon>
    </lineage>
</organism>
<dbReference type="Gene3D" id="3.30.1540.10">
    <property type="entry name" value="formyl-coa transferase, domain 3"/>
    <property type="match status" value="1"/>
</dbReference>
<accession>A0A1J5P712</accession>
<dbReference type="PANTHER" id="PTHR48207">
    <property type="entry name" value="SUCCINATE--HYDROXYMETHYLGLUTARATE COA-TRANSFERASE"/>
    <property type="match status" value="1"/>
</dbReference>
<dbReference type="InterPro" id="IPR044855">
    <property type="entry name" value="CoA-Trfase_III_dom3_sf"/>
</dbReference>
<dbReference type="EMBL" id="MLJW01006215">
    <property type="protein sequence ID" value="OIQ66998.1"/>
    <property type="molecule type" value="Genomic_DNA"/>
</dbReference>
<dbReference type="SUPFAM" id="SSF89796">
    <property type="entry name" value="CoA-transferase family III (CaiB/BaiF)"/>
    <property type="match status" value="1"/>
</dbReference>
<dbReference type="GO" id="GO:0033608">
    <property type="term" value="F:formyl-CoA transferase activity"/>
    <property type="evidence" value="ECO:0007669"/>
    <property type="project" value="UniProtKB-EC"/>
</dbReference>
<dbReference type="EC" id="2.8.3.16" evidence="2"/>
<dbReference type="Gene3D" id="3.40.50.10540">
    <property type="entry name" value="Crotonobetainyl-coa:carnitine coa-transferase, domain 1"/>
    <property type="match status" value="1"/>
</dbReference>
<dbReference type="Pfam" id="PF02515">
    <property type="entry name" value="CoA_transf_3"/>
    <property type="match status" value="1"/>
</dbReference>
<sequence length="189" mass="20589">MRTSLLASIVGVHAFQGTRYTVAGEIPRASGNHHPSIVPYGLFHGSDGFLQMAVGSENLWRSFAPAFELDRPEYATNALRVGARQELVAEIESAFASMSVAELLAKLNELGIPSGEVRSIDRVYQWEQTKSQGLLMDVEHSSLGKITIPGPPIRIDGVGKIGHRPDPLAPPRLGEHTESIMSWLSSFDD</sequence>
<comment type="caution">
    <text evidence="2">The sequence shown here is derived from an EMBL/GenBank/DDBJ whole genome shotgun (WGS) entry which is preliminary data.</text>
</comment>
<proteinExistence type="predicted"/>
<dbReference type="AlphaFoldDB" id="A0A1J5P712"/>
<dbReference type="PANTHER" id="PTHR48207:SF3">
    <property type="entry name" value="SUCCINATE--HYDROXYMETHYLGLUTARATE COA-TRANSFERASE"/>
    <property type="match status" value="1"/>
</dbReference>
<protein>
    <submittedName>
        <fullName evidence="2">Formyl-coenzyme A transferase</fullName>
        <ecNumber evidence="2">2.8.3.16</ecNumber>
    </submittedName>
</protein>
<keyword evidence="1 2" id="KW-0808">Transferase</keyword>